<evidence type="ECO:0000256" key="1">
    <source>
        <dbReference type="ARBA" id="ARBA00023015"/>
    </source>
</evidence>
<sequence length="345" mass="38746">MTNENQTNGSVAGTGATVTSAAASSSRSTPAHAMAPAEKPEKFSGIAFKHWQTKMLFYLTTLSLQRFIKEDPPVMAENTPDDERLVVPSRIVDLERSRIIFAKAFPYLGFAYAVINRVLIQAMSEDRIIHIVELGSGDTKLWIPFLKNVVNLPNGTPNLKITCVNNNKAMLEEMASRIKKEAKALDISFQFNSLNVNLRELTLDMLKVKAGESLAFVSILNLHVLLAEDDRINSQFALNKNNNNNNVKDCKRMSKFLTMLNSLSPKVLILVEQEADHNLSKLVDRFVEGLHYYSALFDSIDTTFKGSNYLLCEERVAVEQMLGKEIENMVACEGLEREVRHERFG</sequence>
<keyword evidence="1" id="KW-0805">Transcription regulation</keyword>
<keyword evidence="2" id="KW-0804">Transcription</keyword>
<protein>
    <submittedName>
        <fullName evidence="5">Della protein rgl1</fullName>
    </submittedName>
</protein>
<dbReference type="Pfam" id="PF03514">
    <property type="entry name" value="GRAS"/>
    <property type="match status" value="1"/>
</dbReference>
<evidence type="ECO:0000313" key="5">
    <source>
        <dbReference type="EMBL" id="OIT24363.1"/>
    </source>
</evidence>
<dbReference type="STRING" id="49451.A0A1J6KNH3"/>
<name>A0A1J6KNH3_NICAT</name>
<organism evidence="5 6">
    <name type="scientific">Nicotiana attenuata</name>
    <name type="common">Coyote tobacco</name>
    <dbReference type="NCBI Taxonomy" id="49451"/>
    <lineage>
        <taxon>Eukaryota</taxon>
        <taxon>Viridiplantae</taxon>
        <taxon>Streptophyta</taxon>
        <taxon>Embryophyta</taxon>
        <taxon>Tracheophyta</taxon>
        <taxon>Spermatophyta</taxon>
        <taxon>Magnoliopsida</taxon>
        <taxon>eudicotyledons</taxon>
        <taxon>Gunneridae</taxon>
        <taxon>Pentapetalae</taxon>
        <taxon>asterids</taxon>
        <taxon>lamiids</taxon>
        <taxon>Solanales</taxon>
        <taxon>Solanaceae</taxon>
        <taxon>Nicotianoideae</taxon>
        <taxon>Nicotianeae</taxon>
        <taxon>Nicotiana</taxon>
    </lineage>
</organism>
<dbReference type="PROSITE" id="PS50985">
    <property type="entry name" value="GRAS"/>
    <property type="match status" value="1"/>
</dbReference>
<evidence type="ECO:0000256" key="3">
    <source>
        <dbReference type="PROSITE-ProRule" id="PRU01191"/>
    </source>
</evidence>
<evidence type="ECO:0000313" key="6">
    <source>
        <dbReference type="Proteomes" id="UP000187609"/>
    </source>
</evidence>
<dbReference type="PANTHER" id="PTHR31636">
    <property type="entry name" value="OSJNBA0084A10.13 PROTEIN-RELATED"/>
    <property type="match status" value="1"/>
</dbReference>
<dbReference type="Proteomes" id="UP000187609">
    <property type="component" value="Unassembled WGS sequence"/>
</dbReference>
<dbReference type="AlphaFoldDB" id="A0A1J6KNH3"/>
<evidence type="ECO:0000256" key="4">
    <source>
        <dbReference type="SAM" id="MobiDB-lite"/>
    </source>
</evidence>
<accession>A0A1J6KNH3</accession>
<keyword evidence="6" id="KW-1185">Reference proteome</keyword>
<comment type="caution">
    <text evidence="3">Lacks conserved residue(s) required for the propagation of feature annotation.</text>
</comment>
<dbReference type="EMBL" id="MJEQ01003177">
    <property type="protein sequence ID" value="OIT24363.1"/>
    <property type="molecule type" value="Genomic_DNA"/>
</dbReference>
<proteinExistence type="inferred from homology"/>
<comment type="similarity">
    <text evidence="3">Belongs to the GRAS family.</text>
</comment>
<feature type="compositionally biased region" description="Low complexity" evidence="4">
    <location>
        <begin position="9"/>
        <end position="26"/>
    </location>
</feature>
<feature type="short sequence motif" description="LXXLL motif" evidence="3">
    <location>
        <begin position="222"/>
        <end position="226"/>
    </location>
</feature>
<dbReference type="SMR" id="A0A1J6KNH3"/>
<reference evidence="5" key="1">
    <citation type="submission" date="2016-11" db="EMBL/GenBank/DDBJ databases">
        <title>The genome of Nicotiana attenuata.</title>
        <authorList>
            <person name="Xu S."/>
            <person name="Brockmoeller T."/>
            <person name="Gaquerel E."/>
            <person name="Navarro A."/>
            <person name="Kuhl H."/>
            <person name="Gase K."/>
            <person name="Ling Z."/>
            <person name="Zhou W."/>
            <person name="Kreitzer C."/>
            <person name="Stanke M."/>
            <person name="Tang H."/>
            <person name="Lyons E."/>
            <person name="Pandey P."/>
            <person name="Pandey S.P."/>
            <person name="Timmermann B."/>
            <person name="Baldwin I.T."/>
        </authorList>
    </citation>
    <scope>NUCLEOTIDE SEQUENCE [LARGE SCALE GENOMIC DNA]</scope>
    <source>
        <strain evidence="5">UT</strain>
    </source>
</reference>
<feature type="region of interest" description="SAW" evidence="3">
    <location>
        <begin position="331"/>
        <end position="345"/>
    </location>
</feature>
<dbReference type="Gramene" id="OIT24363">
    <property type="protein sequence ID" value="OIT24363"/>
    <property type="gene ID" value="A4A49_39512"/>
</dbReference>
<comment type="caution">
    <text evidence="5">The sequence shown here is derived from an EMBL/GenBank/DDBJ whole genome shotgun (WGS) entry which is preliminary data.</text>
</comment>
<gene>
    <name evidence="5" type="primary">RGL1_2</name>
    <name evidence="5" type="ORF">A4A49_39512</name>
</gene>
<feature type="region of interest" description="Disordered" evidence="4">
    <location>
        <begin position="1"/>
        <end position="37"/>
    </location>
</feature>
<evidence type="ECO:0000256" key="2">
    <source>
        <dbReference type="ARBA" id="ARBA00023163"/>
    </source>
</evidence>
<dbReference type="InterPro" id="IPR005202">
    <property type="entry name" value="TF_GRAS"/>
</dbReference>